<sequence>MTNIERHTIPAITVASLRKKVAGYHEEGNLWQEIESLLASSQAPVDVTGMAGATFHDLDFKPTDVDLEVWVQVTEPFTPNAPLECKELPEREVLRAVLHGDYSQIASVARDVDKHIAEHGMRIGAMFNIYRVGPAQNPDPNMWVTEVCFPILEG</sequence>
<feature type="domain" description="AraC effector-binding" evidence="1">
    <location>
        <begin position="2"/>
        <end position="152"/>
    </location>
</feature>
<dbReference type="SMART" id="SM00871">
    <property type="entry name" value="AraC_E_bind"/>
    <property type="match status" value="1"/>
</dbReference>
<name>A0A5C5UDU0_9CORY</name>
<dbReference type="RefSeq" id="WP_146324742.1">
    <property type="nucleotide sequence ID" value="NZ_BAABLR010000009.1"/>
</dbReference>
<dbReference type="EMBL" id="VOHM01000018">
    <property type="protein sequence ID" value="TWT24226.1"/>
    <property type="molecule type" value="Genomic_DNA"/>
</dbReference>
<evidence type="ECO:0000313" key="3">
    <source>
        <dbReference type="Proteomes" id="UP000320791"/>
    </source>
</evidence>
<dbReference type="SUPFAM" id="SSF55136">
    <property type="entry name" value="Probable bacterial effector-binding domain"/>
    <property type="match status" value="1"/>
</dbReference>
<dbReference type="OrthoDB" id="7849865at2"/>
<dbReference type="InterPro" id="IPR029442">
    <property type="entry name" value="GyrI-like"/>
</dbReference>
<keyword evidence="3" id="KW-1185">Reference proteome</keyword>
<dbReference type="InterPro" id="IPR010499">
    <property type="entry name" value="AraC_E-bd"/>
</dbReference>
<evidence type="ECO:0000259" key="1">
    <source>
        <dbReference type="SMART" id="SM00871"/>
    </source>
</evidence>
<dbReference type="AlphaFoldDB" id="A0A5C5UDU0"/>
<dbReference type="Gene3D" id="3.20.80.10">
    <property type="entry name" value="Regulatory factor, effector binding domain"/>
    <property type="match status" value="1"/>
</dbReference>
<dbReference type="InterPro" id="IPR011256">
    <property type="entry name" value="Reg_factor_effector_dom_sf"/>
</dbReference>
<dbReference type="Pfam" id="PF06445">
    <property type="entry name" value="GyrI-like"/>
    <property type="match status" value="1"/>
</dbReference>
<protein>
    <submittedName>
        <fullName evidence="2">GyrI-like domain-containing protein</fullName>
    </submittedName>
</protein>
<evidence type="ECO:0000313" key="2">
    <source>
        <dbReference type="EMBL" id="TWT24226.1"/>
    </source>
</evidence>
<accession>A0A5C5UDU0</accession>
<organism evidence="2 3">
    <name type="scientific">Corynebacterium canis</name>
    <dbReference type="NCBI Taxonomy" id="679663"/>
    <lineage>
        <taxon>Bacteria</taxon>
        <taxon>Bacillati</taxon>
        <taxon>Actinomycetota</taxon>
        <taxon>Actinomycetes</taxon>
        <taxon>Mycobacteriales</taxon>
        <taxon>Corynebacteriaceae</taxon>
        <taxon>Corynebacterium</taxon>
    </lineage>
</organism>
<proteinExistence type="predicted"/>
<gene>
    <name evidence="2" type="ORF">FRX94_08690</name>
</gene>
<dbReference type="Proteomes" id="UP000320791">
    <property type="component" value="Unassembled WGS sequence"/>
</dbReference>
<comment type="caution">
    <text evidence="2">The sequence shown here is derived from an EMBL/GenBank/DDBJ whole genome shotgun (WGS) entry which is preliminary data.</text>
</comment>
<reference evidence="2 3" key="1">
    <citation type="submission" date="2019-08" db="EMBL/GenBank/DDBJ databases">
        <authorList>
            <person name="Lei W."/>
        </authorList>
    </citation>
    <scope>NUCLEOTIDE SEQUENCE [LARGE SCALE GENOMIC DNA]</scope>
    <source>
        <strain evidence="2 3">CCUG 58627</strain>
    </source>
</reference>